<dbReference type="AlphaFoldDB" id="A0A7V4DDZ7"/>
<dbReference type="PIRSF" id="PIRSF005651">
    <property type="entry name" value="HflC"/>
    <property type="match status" value="1"/>
</dbReference>
<name>A0A7V4DDZ7_9BACT</name>
<comment type="function">
    <text evidence="6">HflC and HflK could regulate a protease.</text>
</comment>
<evidence type="ECO:0000256" key="3">
    <source>
        <dbReference type="ARBA" id="ARBA00022692"/>
    </source>
</evidence>
<sequence length="298" mass="34435">MNRKILTQRLLLVVLILVLLALFRPWYVLDETEQGVIVQLGKPVRVVRESGFHLKLPYPFQVVQKFERRLLEYDSPPEEVITRDKKTLVVDSYVRWRIADPLVFLRTVVSESGAVVRIDDVVYSELRTEIGRVDLFDLVSRVRGEVMSRITARSNEKTREFGVEIVDVRIKRADLPKQNEEAIFQRMKSERERQARQYRSEGEEEATKIRAEADKERALILAEAEKQAQILRGEGEAEALRIYAGAYAKNPEFFAFLKTLELYEKSLKEGDTLILTPASDLLRYLRSAQEPGPQGAER</sequence>
<comment type="subcellular location">
    <subcellularLocation>
        <location evidence="1">Membrane</location>
        <topology evidence="1">Single-pass membrane protein</topology>
    </subcellularLocation>
</comment>
<gene>
    <name evidence="8" type="primary">hflC</name>
    <name evidence="8" type="ORF">ENV30_02150</name>
</gene>
<dbReference type="PANTHER" id="PTHR42911">
    <property type="entry name" value="MODULATOR OF FTSH PROTEASE HFLC"/>
    <property type="match status" value="1"/>
</dbReference>
<dbReference type="InterPro" id="IPR001107">
    <property type="entry name" value="Band_7"/>
</dbReference>
<dbReference type="InterPro" id="IPR010200">
    <property type="entry name" value="HflC"/>
</dbReference>
<dbReference type="PRINTS" id="PR00721">
    <property type="entry name" value="STOMATIN"/>
</dbReference>
<comment type="caution">
    <text evidence="8">The sequence shown here is derived from an EMBL/GenBank/DDBJ whole genome shotgun (WGS) entry which is preliminary data.</text>
</comment>
<evidence type="ECO:0000256" key="2">
    <source>
        <dbReference type="ARBA" id="ARBA00007862"/>
    </source>
</evidence>
<dbReference type="Gene3D" id="3.30.479.30">
    <property type="entry name" value="Band 7 domain"/>
    <property type="match status" value="1"/>
</dbReference>
<dbReference type="SMART" id="SM00244">
    <property type="entry name" value="PHB"/>
    <property type="match status" value="1"/>
</dbReference>
<keyword evidence="3" id="KW-0812">Transmembrane</keyword>
<dbReference type="InterPro" id="IPR001972">
    <property type="entry name" value="Stomatin_HflK_fam"/>
</dbReference>
<keyword evidence="5" id="KW-0472">Membrane</keyword>
<dbReference type="NCBIfam" id="TIGR01932">
    <property type="entry name" value="hflC"/>
    <property type="match status" value="1"/>
</dbReference>
<reference evidence="8" key="1">
    <citation type="journal article" date="2020" name="mSystems">
        <title>Genome- and Community-Level Interaction Insights into Carbon Utilization and Element Cycling Functions of Hydrothermarchaeota in Hydrothermal Sediment.</title>
        <authorList>
            <person name="Zhou Z."/>
            <person name="Liu Y."/>
            <person name="Xu W."/>
            <person name="Pan J."/>
            <person name="Luo Z.H."/>
            <person name="Li M."/>
        </authorList>
    </citation>
    <scope>NUCLEOTIDE SEQUENCE [LARGE SCALE GENOMIC DNA]</scope>
    <source>
        <strain evidence="8">SpSt-747</strain>
    </source>
</reference>
<comment type="similarity">
    <text evidence="2 6">Belongs to the band 7/mec-2 family. HflC subfamily.</text>
</comment>
<dbReference type="Pfam" id="PF01145">
    <property type="entry name" value="Band_7"/>
    <property type="match status" value="1"/>
</dbReference>
<keyword evidence="8" id="KW-0645">Protease</keyword>
<evidence type="ECO:0000259" key="7">
    <source>
        <dbReference type="SMART" id="SM00244"/>
    </source>
</evidence>
<keyword evidence="8" id="KW-0378">Hydrolase</keyword>
<dbReference type="GO" id="GO:0016020">
    <property type="term" value="C:membrane"/>
    <property type="evidence" value="ECO:0007669"/>
    <property type="project" value="UniProtKB-SubCell"/>
</dbReference>
<accession>A0A7V4DDZ7</accession>
<proteinExistence type="inferred from homology"/>
<evidence type="ECO:0000256" key="5">
    <source>
        <dbReference type="ARBA" id="ARBA00023136"/>
    </source>
</evidence>
<dbReference type="EMBL" id="DTFV01000038">
    <property type="protein sequence ID" value="HGI30105.1"/>
    <property type="molecule type" value="Genomic_DNA"/>
</dbReference>
<protein>
    <recommendedName>
        <fullName evidence="6">Protein HflC</fullName>
    </recommendedName>
</protein>
<dbReference type="SUPFAM" id="SSF117892">
    <property type="entry name" value="Band 7/SPFH domain"/>
    <property type="match status" value="1"/>
</dbReference>
<dbReference type="GO" id="GO:0006508">
    <property type="term" value="P:proteolysis"/>
    <property type="evidence" value="ECO:0007669"/>
    <property type="project" value="UniProtKB-KW"/>
</dbReference>
<evidence type="ECO:0000256" key="1">
    <source>
        <dbReference type="ARBA" id="ARBA00004167"/>
    </source>
</evidence>
<evidence type="ECO:0000256" key="6">
    <source>
        <dbReference type="PIRNR" id="PIRNR005651"/>
    </source>
</evidence>
<feature type="domain" description="Band 7" evidence="7">
    <location>
        <begin position="24"/>
        <end position="187"/>
    </location>
</feature>
<dbReference type="InterPro" id="IPR036013">
    <property type="entry name" value="Band_7/SPFH_dom_sf"/>
</dbReference>
<dbReference type="PANTHER" id="PTHR42911:SF1">
    <property type="entry name" value="MODULATOR OF FTSH PROTEASE HFLC"/>
    <property type="match status" value="1"/>
</dbReference>
<keyword evidence="4" id="KW-1133">Transmembrane helix</keyword>
<evidence type="ECO:0000313" key="8">
    <source>
        <dbReference type="EMBL" id="HGI30105.1"/>
    </source>
</evidence>
<evidence type="ECO:0000256" key="4">
    <source>
        <dbReference type="ARBA" id="ARBA00022989"/>
    </source>
</evidence>
<dbReference type="CDD" id="cd03405">
    <property type="entry name" value="SPFH_HflC"/>
    <property type="match status" value="1"/>
</dbReference>
<dbReference type="GO" id="GO:0008233">
    <property type="term" value="F:peptidase activity"/>
    <property type="evidence" value="ECO:0007669"/>
    <property type="project" value="UniProtKB-KW"/>
</dbReference>
<organism evidence="8">
    <name type="scientific">Candidatus Caldatribacterium californiense</name>
    <dbReference type="NCBI Taxonomy" id="1454726"/>
    <lineage>
        <taxon>Bacteria</taxon>
        <taxon>Pseudomonadati</taxon>
        <taxon>Atribacterota</taxon>
        <taxon>Atribacteria</taxon>
        <taxon>Atribacterales</taxon>
        <taxon>Candidatus Caldatribacteriaceae</taxon>
        <taxon>Candidatus Caldatribacterium</taxon>
    </lineage>
</organism>